<comment type="caution">
    <text evidence="1">The sequence shown here is derived from an EMBL/GenBank/DDBJ whole genome shotgun (WGS) entry which is preliminary data.</text>
</comment>
<evidence type="ECO:0008006" key="3">
    <source>
        <dbReference type="Google" id="ProtNLM"/>
    </source>
</evidence>
<gene>
    <name evidence="1" type="ORF">EGM88_09145</name>
</gene>
<dbReference type="Proteomes" id="UP000270856">
    <property type="component" value="Unassembled WGS sequence"/>
</dbReference>
<reference evidence="1 2" key="1">
    <citation type="submission" date="2018-11" db="EMBL/GenBank/DDBJ databases">
        <title>Aureibaculum marinum gen. nov., sp. nov., a member of the family Flavobacteriaceae isolated from the Bohai Sea.</title>
        <authorList>
            <person name="Ji X."/>
        </authorList>
    </citation>
    <scope>NUCLEOTIDE SEQUENCE [LARGE SCALE GENOMIC DNA]</scope>
    <source>
        <strain evidence="1 2">BH-SD17</strain>
    </source>
</reference>
<dbReference type="Gene3D" id="3.40.50.1010">
    <property type="entry name" value="5'-nuclease"/>
    <property type="match status" value="1"/>
</dbReference>
<dbReference type="EMBL" id="RPFJ01000011">
    <property type="protein sequence ID" value="RPD96522.1"/>
    <property type="molecule type" value="Genomic_DNA"/>
</dbReference>
<dbReference type="OrthoDB" id="9773249at2"/>
<dbReference type="AlphaFoldDB" id="A0A3N4NJE4"/>
<sequence length="506" mass="59960">MKVLLDTNIIIHREANKIIEHDIGQLFNWIDKLHYEKYIHPITISEIETYQNKQVVETFSIKLDSYNRIKNQLPFSKVIKRLSNENDVNQNDINDTHLLNEIFEGRIDLLITQDKKIHLKASKLGISYKVFKIQSFLEKVISENPNLVQYDVLAVKKIDFAEVDLNDSFFDSFRKDYNEFNNWFKSKFDESCYVCYSDNSLTAFLYIKVEDEKENYSEIKPVFTRKKRLKIGTLKVISNGYKIGERFLKIIFDNAIQYKVDEIYVTIFNKRPEQGELIDMLKVWGFVEHGTKTTKDGNEIVLTRPFGKSLPVDIKNPKSSFPFFSRDTKKYIIKIEPHYHDELFPDSINTRTDKSEFTENEPHRNRIGKVYISHSFDRHLQSGDIVIIYRMGETRPKKYSSTVTSICIVEQIVDRFKSFEDFYKTCYRRTMITKENLKNDWWNKKPRIKPFVIKLLYAHSFPTPKPTLNDLNRIGVIPDIMNMPRGFIEINSNQFNRLVKFAYQQK</sequence>
<proteinExistence type="predicted"/>
<accession>A0A3N4NJE4</accession>
<dbReference type="Gene3D" id="3.40.630.30">
    <property type="match status" value="1"/>
</dbReference>
<evidence type="ECO:0000313" key="1">
    <source>
        <dbReference type="EMBL" id="RPD96522.1"/>
    </source>
</evidence>
<keyword evidence="2" id="KW-1185">Reference proteome</keyword>
<protein>
    <recommendedName>
        <fullName evidence="3">PIN domain-containing protein</fullName>
    </recommendedName>
</protein>
<evidence type="ECO:0000313" key="2">
    <source>
        <dbReference type="Proteomes" id="UP000270856"/>
    </source>
</evidence>
<dbReference type="CDD" id="cd18699">
    <property type="entry name" value="PIN_VapC_like"/>
    <property type="match status" value="1"/>
</dbReference>
<dbReference type="RefSeq" id="WP_123897742.1">
    <property type="nucleotide sequence ID" value="NZ_RPFJ01000011.1"/>
</dbReference>
<name>A0A3N4NJE4_9FLAO</name>
<dbReference type="SUPFAM" id="SSF88723">
    <property type="entry name" value="PIN domain-like"/>
    <property type="match status" value="1"/>
</dbReference>
<dbReference type="InterPro" id="IPR029060">
    <property type="entry name" value="PIN-like_dom_sf"/>
</dbReference>
<organism evidence="1 2">
    <name type="scientific">Aureibaculum marinum</name>
    <dbReference type="NCBI Taxonomy" id="2487930"/>
    <lineage>
        <taxon>Bacteria</taxon>
        <taxon>Pseudomonadati</taxon>
        <taxon>Bacteroidota</taxon>
        <taxon>Flavobacteriia</taxon>
        <taxon>Flavobacteriales</taxon>
        <taxon>Flavobacteriaceae</taxon>
        <taxon>Aureibaculum</taxon>
    </lineage>
</organism>